<dbReference type="STRING" id="40149.A0A0E0C918"/>
<proteinExistence type="predicted"/>
<keyword evidence="1" id="KW-0732">Signal</keyword>
<evidence type="ECO:0000313" key="3">
    <source>
        <dbReference type="Proteomes" id="UP000008021"/>
    </source>
</evidence>
<organism evidence="2">
    <name type="scientific">Oryza meridionalis</name>
    <dbReference type="NCBI Taxonomy" id="40149"/>
    <lineage>
        <taxon>Eukaryota</taxon>
        <taxon>Viridiplantae</taxon>
        <taxon>Streptophyta</taxon>
        <taxon>Embryophyta</taxon>
        <taxon>Tracheophyta</taxon>
        <taxon>Spermatophyta</taxon>
        <taxon>Magnoliopsida</taxon>
        <taxon>Liliopsida</taxon>
        <taxon>Poales</taxon>
        <taxon>Poaceae</taxon>
        <taxon>BOP clade</taxon>
        <taxon>Oryzoideae</taxon>
        <taxon>Oryzeae</taxon>
        <taxon>Oryzinae</taxon>
        <taxon>Oryza</taxon>
    </lineage>
</organism>
<dbReference type="Gramene" id="OMERI01G31230.1">
    <property type="protein sequence ID" value="OMERI01G31230.1"/>
    <property type="gene ID" value="OMERI01G31230"/>
</dbReference>
<dbReference type="Proteomes" id="UP000008021">
    <property type="component" value="Chromosome 1"/>
</dbReference>
<feature type="signal peptide" evidence="1">
    <location>
        <begin position="1"/>
        <end position="30"/>
    </location>
</feature>
<protein>
    <submittedName>
        <fullName evidence="2">Uncharacterized protein</fullName>
    </submittedName>
</protein>
<dbReference type="EnsemblPlants" id="OMERI01G31230.1">
    <property type="protein sequence ID" value="OMERI01G31230.1"/>
    <property type="gene ID" value="OMERI01G31230"/>
</dbReference>
<sequence length="65" mass="6729">MRRSTAKQAAAASSFALIVVLVFSPSPAAAAAARMFKTIEARRSQHLDLGGSLVGPESVAKPYGL</sequence>
<accession>A0A0E0C918</accession>
<reference evidence="2" key="2">
    <citation type="submission" date="2018-05" db="EMBL/GenBank/DDBJ databases">
        <title>OmerRS3 (Oryza meridionalis Reference Sequence Version 3).</title>
        <authorList>
            <person name="Zhang J."/>
            <person name="Kudrna D."/>
            <person name="Lee S."/>
            <person name="Talag J."/>
            <person name="Welchert J."/>
            <person name="Wing R.A."/>
        </authorList>
    </citation>
    <scope>NUCLEOTIDE SEQUENCE [LARGE SCALE GENOMIC DNA]</scope>
    <source>
        <strain evidence="2">cv. OR44</strain>
    </source>
</reference>
<feature type="chain" id="PRO_5002355595" evidence="1">
    <location>
        <begin position="31"/>
        <end position="65"/>
    </location>
</feature>
<evidence type="ECO:0000313" key="2">
    <source>
        <dbReference type="EnsemblPlants" id="OMERI01G31230.1"/>
    </source>
</evidence>
<dbReference type="AlphaFoldDB" id="A0A0E0C918"/>
<evidence type="ECO:0000256" key="1">
    <source>
        <dbReference type="SAM" id="SignalP"/>
    </source>
</evidence>
<keyword evidence="3" id="KW-1185">Reference proteome</keyword>
<reference evidence="2" key="1">
    <citation type="submission" date="2015-04" db="UniProtKB">
        <authorList>
            <consortium name="EnsemblPlants"/>
        </authorList>
    </citation>
    <scope>IDENTIFICATION</scope>
</reference>
<name>A0A0E0C918_9ORYZ</name>
<dbReference type="HOGENOM" id="CLU_2853534_0_0_1"/>